<feature type="region of interest" description="Disordered" evidence="1">
    <location>
        <begin position="203"/>
        <end position="253"/>
    </location>
</feature>
<evidence type="ECO:0000313" key="2">
    <source>
        <dbReference type="EnsemblMetazoa" id="CLYHEMP003845.1"/>
    </source>
</evidence>
<dbReference type="RefSeq" id="XP_066923573.1">
    <property type="nucleotide sequence ID" value="XM_067067472.1"/>
</dbReference>
<name>A0A7M5V5K1_9CNID</name>
<proteinExistence type="predicted"/>
<sequence length="339" mass="40066">MIVIKYFKKFCCFVAAAISNETDADDVYGSSARMTNDELSENFYAAEEKNSNSVNHFPGKIVNNEKEIIPSEDFLVQQGQHNAHHVNDQLEIADHRKFEEKYRIEGYQVLIQKLREMKDKINRISRRRRTRDENERMNEEDYKLNQFFQTSEEEWYSKNVFEYQYRSTIVEEDPDENMWCEELYRLVHGFELDTDSIDYDYEESEVDDHEYEVDDDEYEVDDDEYEEFDVDSDDGEDVGDLDDDEEDDDEEEFQPFGMGSFLIGDDKVIKMVFVFNFSLLLFIIQPRKEKNESDNIFIFKQNSSPSCPLLLSKPTVGSTLLHTSVSTGHENLDKKEPHR</sequence>
<accession>A0A7M5V5K1</accession>
<dbReference type="Proteomes" id="UP000594262">
    <property type="component" value="Unplaced"/>
</dbReference>
<protein>
    <submittedName>
        <fullName evidence="2">Uncharacterized protein</fullName>
    </submittedName>
</protein>
<dbReference type="AlphaFoldDB" id="A0A7M5V5K1"/>
<evidence type="ECO:0000256" key="1">
    <source>
        <dbReference type="SAM" id="MobiDB-lite"/>
    </source>
</evidence>
<organism evidence="2 3">
    <name type="scientific">Clytia hemisphaerica</name>
    <dbReference type="NCBI Taxonomy" id="252671"/>
    <lineage>
        <taxon>Eukaryota</taxon>
        <taxon>Metazoa</taxon>
        <taxon>Cnidaria</taxon>
        <taxon>Hydrozoa</taxon>
        <taxon>Hydroidolina</taxon>
        <taxon>Leptothecata</taxon>
        <taxon>Obeliida</taxon>
        <taxon>Clytiidae</taxon>
        <taxon>Clytia</taxon>
    </lineage>
</organism>
<keyword evidence="3" id="KW-1185">Reference proteome</keyword>
<dbReference type="GeneID" id="136810885"/>
<evidence type="ECO:0000313" key="3">
    <source>
        <dbReference type="Proteomes" id="UP000594262"/>
    </source>
</evidence>
<dbReference type="EnsemblMetazoa" id="CLYHEMT003845.1">
    <property type="protein sequence ID" value="CLYHEMP003845.1"/>
    <property type="gene ID" value="CLYHEMG003845"/>
</dbReference>
<reference evidence="2" key="1">
    <citation type="submission" date="2021-01" db="UniProtKB">
        <authorList>
            <consortium name="EnsemblMetazoa"/>
        </authorList>
    </citation>
    <scope>IDENTIFICATION</scope>
</reference>